<dbReference type="Proteomes" id="UP001341840">
    <property type="component" value="Unassembled WGS sequence"/>
</dbReference>
<evidence type="ECO:0000256" key="1">
    <source>
        <dbReference type="SAM" id="MobiDB-lite"/>
    </source>
</evidence>
<proteinExistence type="predicted"/>
<feature type="region of interest" description="Disordered" evidence="1">
    <location>
        <begin position="27"/>
        <end position="48"/>
    </location>
</feature>
<keyword evidence="3" id="KW-1185">Reference proteome</keyword>
<gene>
    <name evidence="2" type="ORF">PIB30_056701</name>
</gene>
<sequence>MDVSTHKFFQSQSVLASLGELVPTESSMSSLYGKNKDNSNSNNDNPLTILDVSAQRREHQQRRVVLEALATPGRLVFSFTTIGRNLSRKIIPSNWDDAEKWVMSSSCRESPAHVNAVNV</sequence>
<dbReference type="EMBL" id="JASCZI010060871">
    <property type="protein sequence ID" value="MED6136517.1"/>
    <property type="molecule type" value="Genomic_DNA"/>
</dbReference>
<protein>
    <submittedName>
        <fullName evidence="2">Uncharacterized protein</fullName>
    </submittedName>
</protein>
<evidence type="ECO:0000313" key="2">
    <source>
        <dbReference type="EMBL" id="MED6136517.1"/>
    </source>
</evidence>
<name>A0ABU6SJG2_9FABA</name>
<comment type="caution">
    <text evidence="2">The sequence shown here is derived from an EMBL/GenBank/DDBJ whole genome shotgun (WGS) entry which is preliminary data.</text>
</comment>
<organism evidence="2 3">
    <name type="scientific">Stylosanthes scabra</name>
    <dbReference type="NCBI Taxonomy" id="79078"/>
    <lineage>
        <taxon>Eukaryota</taxon>
        <taxon>Viridiplantae</taxon>
        <taxon>Streptophyta</taxon>
        <taxon>Embryophyta</taxon>
        <taxon>Tracheophyta</taxon>
        <taxon>Spermatophyta</taxon>
        <taxon>Magnoliopsida</taxon>
        <taxon>eudicotyledons</taxon>
        <taxon>Gunneridae</taxon>
        <taxon>Pentapetalae</taxon>
        <taxon>rosids</taxon>
        <taxon>fabids</taxon>
        <taxon>Fabales</taxon>
        <taxon>Fabaceae</taxon>
        <taxon>Papilionoideae</taxon>
        <taxon>50 kb inversion clade</taxon>
        <taxon>dalbergioids sensu lato</taxon>
        <taxon>Dalbergieae</taxon>
        <taxon>Pterocarpus clade</taxon>
        <taxon>Stylosanthes</taxon>
    </lineage>
</organism>
<evidence type="ECO:0000313" key="3">
    <source>
        <dbReference type="Proteomes" id="UP001341840"/>
    </source>
</evidence>
<accession>A0ABU6SJG2</accession>
<reference evidence="2 3" key="1">
    <citation type="journal article" date="2023" name="Plants (Basel)">
        <title>Bridging the Gap: Combining Genomics and Transcriptomics Approaches to Understand Stylosanthes scabra, an Orphan Legume from the Brazilian Caatinga.</title>
        <authorList>
            <person name="Ferreira-Neto J.R.C."/>
            <person name="da Silva M.D."/>
            <person name="Binneck E."/>
            <person name="de Melo N.F."/>
            <person name="da Silva R.H."/>
            <person name="de Melo A.L.T.M."/>
            <person name="Pandolfi V."/>
            <person name="Bustamante F.O."/>
            <person name="Brasileiro-Vidal A.C."/>
            <person name="Benko-Iseppon A.M."/>
        </authorList>
    </citation>
    <scope>NUCLEOTIDE SEQUENCE [LARGE SCALE GENOMIC DNA]</scope>
    <source>
        <tissue evidence="2">Leaves</tissue>
    </source>
</reference>